<feature type="chain" id="PRO_5046318085" evidence="2">
    <location>
        <begin position="28"/>
        <end position="261"/>
    </location>
</feature>
<evidence type="ECO:0000313" key="4">
    <source>
        <dbReference type="Proteomes" id="UP001465331"/>
    </source>
</evidence>
<feature type="signal peptide" evidence="2">
    <location>
        <begin position="1"/>
        <end position="27"/>
    </location>
</feature>
<feature type="coiled-coil region" evidence="1">
    <location>
        <begin position="46"/>
        <end position="108"/>
    </location>
</feature>
<gene>
    <name evidence="3" type="ORF">ABSH63_10965</name>
</gene>
<dbReference type="RefSeq" id="WP_352889748.1">
    <property type="nucleotide sequence ID" value="NZ_JBEPIJ010000011.1"/>
</dbReference>
<organism evidence="3 4">
    <name type="scientific">Sinimarinibacterium thermocellulolyticum</name>
    <dbReference type="NCBI Taxonomy" id="3170016"/>
    <lineage>
        <taxon>Bacteria</taxon>
        <taxon>Pseudomonadati</taxon>
        <taxon>Pseudomonadota</taxon>
        <taxon>Gammaproteobacteria</taxon>
        <taxon>Nevskiales</taxon>
        <taxon>Nevskiaceae</taxon>
        <taxon>Sinimarinibacterium</taxon>
    </lineage>
</organism>
<dbReference type="InterPro" id="IPR016866">
    <property type="entry name" value="UCP028069"/>
</dbReference>
<keyword evidence="2" id="KW-0732">Signal</keyword>
<protein>
    <submittedName>
        <fullName evidence="3">DUF3450 domain-containing protein</fullName>
    </submittedName>
</protein>
<accession>A0ABV2AB84</accession>
<name>A0ABV2AB84_9GAMM</name>
<keyword evidence="1" id="KW-0175">Coiled coil</keyword>
<dbReference type="Pfam" id="PF11932">
    <property type="entry name" value="DUF3450"/>
    <property type="match status" value="1"/>
</dbReference>
<proteinExistence type="predicted"/>
<comment type="caution">
    <text evidence="3">The sequence shown here is derived from an EMBL/GenBank/DDBJ whole genome shotgun (WGS) entry which is preliminary data.</text>
</comment>
<evidence type="ECO:0000313" key="3">
    <source>
        <dbReference type="EMBL" id="MES0874521.1"/>
    </source>
</evidence>
<dbReference type="EMBL" id="JBEPIJ010000011">
    <property type="protein sequence ID" value="MES0874521.1"/>
    <property type="molecule type" value="Genomic_DNA"/>
</dbReference>
<dbReference type="Proteomes" id="UP001465331">
    <property type="component" value="Unassembled WGS sequence"/>
</dbReference>
<evidence type="ECO:0000256" key="1">
    <source>
        <dbReference type="SAM" id="Coils"/>
    </source>
</evidence>
<evidence type="ECO:0000256" key="2">
    <source>
        <dbReference type="SAM" id="SignalP"/>
    </source>
</evidence>
<dbReference type="PIRSF" id="PIRSF028069">
    <property type="entry name" value="UCP028069"/>
    <property type="match status" value="1"/>
</dbReference>
<reference evidence="3 4" key="1">
    <citation type="submission" date="2024-06" db="EMBL/GenBank/DDBJ databases">
        <authorList>
            <person name="Li Z."/>
            <person name="Jiang Y."/>
        </authorList>
    </citation>
    <scope>NUCLEOTIDE SEQUENCE [LARGE SCALE GENOMIC DNA]</scope>
    <source>
        <strain evidence="3 4">HSW-8</strain>
    </source>
</reference>
<keyword evidence="4" id="KW-1185">Reference proteome</keyword>
<sequence>MSVERISCRLSRLTAAALFGLMTTASAQQGDVQRAIGAVQSGQRAAAQSQARIDRLDDQTREMLERYRAAVWQAQQLQVYSEQIEELIEAQRGDREALQRQIDEMERVERELLPLMLRMIDSLESFIEMDLPFLSEERRRRVAELRRMMGDADVGTADKFRRILDAYRIEVEYGNVLGAERVEVEGRLMDQLRVGRAGLFAVALDAEQALRWNPVARRWQSLPSRYIPALREGLRIARETAAASLLVLPMPTATAVDGGAR</sequence>